<dbReference type="GeneID" id="78058833"/>
<keyword evidence="2" id="KW-1185">Reference proteome</keyword>
<evidence type="ECO:0000313" key="2">
    <source>
        <dbReference type="Proteomes" id="UP000297856"/>
    </source>
</evidence>
<keyword evidence="1" id="KW-0808">Transferase</keyword>
<proteinExistence type="predicted"/>
<sequence>MKTKIQNIINMLESAEMMADFASRDEVLAGIHHECEVVHAGDMTYLTVCNFMYATAAVLHIKTAIRQCIERSWELELKA</sequence>
<dbReference type="KEGG" id="vg:78058833"/>
<name>A0A4D6DRM5_9CAUD</name>
<dbReference type="GO" id="GO:0016740">
    <property type="term" value="F:transferase activity"/>
    <property type="evidence" value="ECO:0007669"/>
    <property type="project" value="UniProtKB-KW"/>
</dbReference>
<dbReference type="EMBL" id="MK685667">
    <property type="protein sequence ID" value="QBZ68971.1"/>
    <property type="molecule type" value="Genomic_DNA"/>
</dbReference>
<organism evidence="1 2">
    <name type="scientific">Klebsiella phage vB_KpnM_IME346</name>
    <dbReference type="NCBI Taxonomy" id="2562174"/>
    <lineage>
        <taxon>Viruses</taxon>
        <taxon>Duplodnaviria</taxon>
        <taxon>Heunggongvirae</taxon>
        <taxon>Uroviricota</taxon>
        <taxon>Caudoviricetes</taxon>
        <taxon>Jameshumphriesvirinae</taxon>
        <taxon>Bimevirus</taxon>
        <taxon>Bimevirus IME346</taxon>
    </lineage>
</organism>
<accession>A0A4D6DRM5</accession>
<reference evidence="1 2" key="1">
    <citation type="submission" date="2019-03" db="EMBL/GenBank/DDBJ databases">
        <authorList>
            <person name="Gao M.M."/>
            <person name="Mi Z.Z."/>
            <person name="Bai C.C."/>
        </authorList>
    </citation>
    <scope>NUCLEOTIDE SEQUENCE [LARGE SCALE GENOMIC DNA]</scope>
</reference>
<evidence type="ECO:0000313" key="1">
    <source>
        <dbReference type="EMBL" id="QBZ68971.1"/>
    </source>
</evidence>
<dbReference type="Proteomes" id="UP000297856">
    <property type="component" value="Segment"/>
</dbReference>
<protein>
    <submittedName>
        <fullName evidence="1">N-acetyltransferase</fullName>
    </submittedName>
</protein>
<dbReference type="RefSeq" id="YP_010684288.1">
    <property type="nucleotide sequence ID" value="NC_071137.1"/>
</dbReference>